<feature type="transmembrane region" description="Helical" evidence="7">
    <location>
        <begin position="29"/>
        <end position="51"/>
    </location>
</feature>
<dbReference type="RefSeq" id="WP_152124422.1">
    <property type="nucleotide sequence ID" value="NZ_WELI01000003.1"/>
</dbReference>
<dbReference type="SUPFAM" id="SSF82861">
    <property type="entry name" value="Mechanosensitive channel protein MscS (YggB), transmembrane region"/>
    <property type="match status" value="1"/>
</dbReference>
<dbReference type="Gene3D" id="3.30.70.100">
    <property type="match status" value="1"/>
</dbReference>
<comment type="similarity">
    <text evidence="2">Belongs to the MscS (TC 1.A.23) family.</text>
</comment>
<evidence type="ECO:0000259" key="10">
    <source>
        <dbReference type="Pfam" id="PF21088"/>
    </source>
</evidence>
<dbReference type="InterPro" id="IPR023408">
    <property type="entry name" value="MscS_beta-dom_sf"/>
</dbReference>
<dbReference type="InterPro" id="IPR011066">
    <property type="entry name" value="MscS_channel_C_sf"/>
</dbReference>
<keyword evidence="3" id="KW-1003">Cell membrane</keyword>
<dbReference type="PANTHER" id="PTHR30221:SF1">
    <property type="entry name" value="SMALL-CONDUCTANCE MECHANOSENSITIVE CHANNEL"/>
    <property type="match status" value="1"/>
</dbReference>
<dbReference type="InterPro" id="IPR011014">
    <property type="entry name" value="MscS_channel_TM-2"/>
</dbReference>
<dbReference type="Gene3D" id="1.10.287.1260">
    <property type="match status" value="1"/>
</dbReference>
<dbReference type="EMBL" id="WELI01000003">
    <property type="protein sequence ID" value="KAB7731452.1"/>
    <property type="molecule type" value="Genomic_DNA"/>
</dbReference>
<protein>
    <submittedName>
        <fullName evidence="11">Mechanosensitive ion channel</fullName>
    </submittedName>
</protein>
<keyword evidence="5 7" id="KW-1133">Transmembrane helix</keyword>
<evidence type="ECO:0000256" key="5">
    <source>
        <dbReference type="ARBA" id="ARBA00022989"/>
    </source>
</evidence>
<dbReference type="InterPro" id="IPR010920">
    <property type="entry name" value="LSM_dom_sf"/>
</dbReference>
<sequence>MLNLPEISHLLYQKVALWFNSAVRFLPEIGIALLVILLARFLSNVVSRLIASGLGRVSDNASLVGLLGTVVRILILAVGLFIALGILGLDKTVTSLLAGAGVIALAVGFAFQDLTANFISGSMIAIARPLQTGDTVETNGFTGRVVEVKLRSIVLDNGQGQTIEIPSKDVFQKPITNLSRSGHRRLEIPFGVSYLDDLERVQQVALEAIRALPFVEANYPVQVYFRSFTLDNIQGYVWFWIDGRATSQPEAQSEAIKAIKTAFEREQILLMFRPDTLDLKKRLSEAGG</sequence>
<accession>A0A7J5U114</accession>
<feature type="transmembrane region" description="Helical" evidence="7">
    <location>
        <begin position="63"/>
        <end position="87"/>
    </location>
</feature>
<dbReference type="SUPFAM" id="SSF50182">
    <property type="entry name" value="Sm-like ribonucleoproteins"/>
    <property type="match status" value="1"/>
</dbReference>
<evidence type="ECO:0000256" key="3">
    <source>
        <dbReference type="ARBA" id="ARBA00022475"/>
    </source>
</evidence>
<dbReference type="AlphaFoldDB" id="A0A7J5U114"/>
<dbReference type="Pfam" id="PF21082">
    <property type="entry name" value="MS_channel_3rd"/>
    <property type="match status" value="1"/>
</dbReference>
<comment type="subcellular location">
    <subcellularLocation>
        <location evidence="1">Cell membrane</location>
        <topology evidence="1">Multi-pass membrane protein</topology>
    </subcellularLocation>
</comment>
<dbReference type="InterPro" id="IPR006685">
    <property type="entry name" value="MscS_channel_2nd"/>
</dbReference>
<dbReference type="InterPro" id="IPR049142">
    <property type="entry name" value="MS_channel_1st"/>
</dbReference>
<dbReference type="InterPro" id="IPR049278">
    <property type="entry name" value="MS_channel_C"/>
</dbReference>
<evidence type="ECO:0000256" key="6">
    <source>
        <dbReference type="ARBA" id="ARBA00023136"/>
    </source>
</evidence>
<dbReference type="InterPro" id="IPR045275">
    <property type="entry name" value="MscS_archaea/bacteria_type"/>
</dbReference>
<feature type="domain" description="Mechanosensitive ion channel MscS" evidence="8">
    <location>
        <begin position="113"/>
        <end position="180"/>
    </location>
</feature>
<evidence type="ECO:0000259" key="9">
    <source>
        <dbReference type="Pfam" id="PF21082"/>
    </source>
</evidence>
<evidence type="ECO:0000313" key="11">
    <source>
        <dbReference type="EMBL" id="KAB7731452.1"/>
    </source>
</evidence>
<dbReference type="Gene3D" id="2.30.30.60">
    <property type="match status" value="1"/>
</dbReference>
<gene>
    <name evidence="11" type="ORF">F5984_11735</name>
</gene>
<feature type="domain" description="Mechanosensitive ion channel MscS C-terminal" evidence="9">
    <location>
        <begin position="187"/>
        <end position="268"/>
    </location>
</feature>
<reference evidence="11 12" key="1">
    <citation type="submission" date="2019-10" db="EMBL/GenBank/DDBJ databases">
        <title>Rudanella paleaurantiibacter sp. nov., isolated from sludge.</title>
        <authorList>
            <person name="Xu S.Q."/>
        </authorList>
    </citation>
    <scope>NUCLEOTIDE SEQUENCE [LARGE SCALE GENOMIC DNA]</scope>
    <source>
        <strain evidence="11 12">HX-22-17</strain>
    </source>
</reference>
<evidence type="ECO:0000313" key="12">
    <source>
        <dbReference type="Proteomes" id="UP000488299"/>
    </source>
</evidence>
<dbReference type="Pfam" id="PF00924">
    <property type="entry name" value="MS_channel_2nd"/>
    <property type="match status" value="1"/>
</dbReference>
<keyword evidence="4 7" id="KW-0812">Transmembrane</keyword>
<feature type="transmembrane region" description="Helical" evidence="7">
    <location>
        <begin position="93"/>
        <end position="111"/>
    </location>
</feature>
<dbReference type="Proteomes" id="UP000488299">
    <property type="component" value="Unassembled WGS sequence"/>
</dbReference>
<dbReference type="GO" id="GO:0008381">
    <property type="term" value="F:mechanosensitive monoatomic ion channel activity"/>
    <property type="evidence" value="ECO:0007669"/>
    <property type="project" value="InterPro"/>
</dbReference>
<keyword evidence="12" id="KW-1185">Reference proteome</keyword>
<dbReference type="SUPFAM" id="SSF82689">
    <property type="entry name" value="Mechanosensitive channel protein MscS (YggB), C-terminal domain"/>
    <property type="match status" value="1"/>
</dbReference>
<dbReference type="GO" id="GO:0005886">
    <property type="term" value="C:plasma membrane"/>
    <property type="evidence" value="ECO:0007669"/>
    <property type="project" value="UniProtKB-SubCell"/>
</dbReference>
<dbReference type="PANTHER" id="PTHR30221">
    <property type="entry name" value="SMALL-CONDUCTANCE MECHANOSENSITIVE CHANNEL"/>
    <property type="match status" value="1"/>
</dbReference>
<evidence type="ECO:0000256" key="4">
    <source>
        <dbReference type="ARBA" id="ARBA00022692"/>
    </source>
</evidence>
<proteinExistence type="inferred from homology"/>
<evidence type="ECO:0000256" key="2">
    <source>
        <dbReference type="ARBA" id="ARBA00008017"/>
    </source>
</evidence>
<comment type="caution">
    <text evidence="11">The sequence shown here is derived from an EMBL/GenBank/DDBJ whole genome shotgun (WGS) entry which is preliminary data.</text>
</comment>
<evidence type="ECO:0000259" key="8">
    <source>
        <dbReference type="Pfam" id="PF00924"/>
    </source>
</evidence>
<evidence type="ECO:0000256" key="1">
    <source>
        <dbReference type="ARBA" id="ARBA00004651"/>
    </source>
</evidence>
<evidence type="ECO:0000256" key="7">
    <source>
        <dbReference type="SAM" id="Phobius"/>
    </source>
</evidence>
<dbReference type="Pfam" id="PF21088">
    <property type="entry name" value="MS_channel_1st"/>
    <property type="match status" value="1"/>
</dbReference>
<feature type="domain" description="Mechanosensitive ion channel transmembrane helices 2/3" evidence="10">
    <location>
        <begin position="69"/>
        <end position="112"/>
    </location>
</feature>
<name>A0A7J5U114_9BACT</name>
<keyword evidence="6 7" id="KW-0472">Membrane</keyword>
<organism evidence="11 12">
    <name type="scientific">Rudanella paleaurantiibacter</name>
    <dbReference type="NCBI Taxonomy" id="2614655"/>
    <lineage>
        <taxon>Bacteria</taxon>
        <taxon>Pseudomonadati</taxon>
        <taxon>Bacteroidota</taxon>
        <taxon>Cytophagia</taxon>
        <taxon>Cytophagales</taxon>
        <taxon>Cytophagaceae</taxon>
        <taxon>Rudanella</taxon>
    </lineage>
</organism>